<dbReference type="AlphaFoldDB" id="A0A2H0BKJ6"/>
<name>A0A2H0BKJ6_9BACT</name>
<dbReference type="EMBL" id="PCSW01000072">
    <property type="protein sequence ID" value="PIP57560.1"/>
    <property type="molecule type" value="Genomic_DNA"/>
</dbReference>
<dbReference type="InterPro" id="IPR024524">
    <property type="entry name" value="DUF3800"/>
</dbReference>
<evidence type="ECO:0000313" key="1">
    <source>
        <dbReference type="EMBL" id="PIP57560.1"/>
    </source>
</evidence>
<dbReference type="Proteomes" id="UP000229847">
    <property type="component" value="Unassembled WGS sequence"/>
</dbReference>
<reference evidence="1 2" key="1">
    <citation type="submission" date="2017-09" db="EMBL/GenBank/DDBJ databases">
        <title>Depth-based differentiation of microbial function through sediment-hosted aquifers and enrichment of novel symbionts in the deep terrestrial subsurface.</title>
        <authorList>
            <person name="Probst A.J."/>
            <person name="Ladd B."/>
            <person name="Jarett J.K."/>
            <person name="Geller-Mcgrath D.E."/>
            <person name="Sieber C.M."/>
            <person name="Emerson J.B."/>
            <person name="Anantharaman K."/>
            <person name="Thomas B.C."/>
            <person name="Malmstrom R."/>
            <person name="Stieglmeier M."/>
            <person name="Klingl A."/>
            <person name="Woyke T."/>
            <person name="Ryan C.M."/>
            <person name="Banfield J.F."/>
        </authorList>
    </citation>
    <scope>NUCLEOTIDE SEQUENCE [LARGE SCALE GENOMIC DNA]</scope>
    <source>
        <strain evidence="1">CG22_combo_CG10-13_8_21_14_all_39_10</strain>
    </source>
</reference>
<accession>A0A2H0BKJ6</accession>
<protein>
    <recommendedName>
        <fullName evidence="3">DUF3800 domain-containing protein</fullName>
    </recommendedName>
</protein>
<dbReference type="Pfam" id="PF12686">
    <property type="entry name" value="DUF3800"/>
    <property type="match status" value="1"/>
</dbReference>
<proteinExistence type="predicted"/>
<comment type="caution">
    <text evidence="1">The sequence shown here is derived from an EMBL/GenBank/DDBJ whole genome shotgun (WGS) entry which is preliminary data.</text>
</comment>
<gene>
    <name evidence="1" type="ORF">COX03_02430</name>
</gene>
<sequence>MIAHNSYTFYVHFLIKMPSYKILCIDETGKASYSHSSKLFVLSGVIIPESLQIKVNNQVRKLKKKYLKDEDAIFHSRDMSRKKGRFSIFKDSKIELNFWSDFVSILNRPEISMFFIIVDKQNAKKASWQPKTILVRSYLRILSEFAKHLKVNKCCGKIINESEPSQDIYLISSHNRLQSMGTGDGGVSAYEYKGMVTSLSLVSKINNDIAVQIADALAPIAGLRYKKNSQNQIKKLTHSEKIKYKLIERKLADTTNPSLFEVLI</sequence>
<evidence type="ECO:0008006" key="3">
    <source>
        <dbReference type="Google" id="ProtNLM"/>
    </source>
</evidence>
<organism evidence="1 2">
    <name type="scientific">Candidatus Woesebacteria bacterium CG22_combo_CG10-13_8_21_14_all_39_10</name>
    <dbReference type="NCBI Taxonomy" id="1975059"/>
    <lineage>
        <taxon>Bacteria</taxon>
        <taxon>Candidatus Woeseibacteriota</taxon>
    </lineage>
</organism>
<evidence type="ECO:0000313" key="2">
    <source>
        <dbReference type="Proteomes" id="UP000229847"/>
    </source>
</evidence>